<dbReference type="AlphaFoldDB" id="A0AAV5A0D4"/>
<dbReference type="Pfam" id="PF13460">
    <property type="entry name" value="NAD_binding_10"/>
    <property type="match status" value="1"/>
</dbReference>
<dbReference type="InterPro" id="IPR016040">
    <property type="entry name" value="NAD(P)-bd_dom"/>
</dbReference>
<dbReference type="GO" id="GO:0051170">
    <property type="term" value="P:import into nucleus"/>
    <property type="evidence" value="ECO:0007669"/>
    <property type="project" value="TreeGrafter"/>
</dbReference>
<sequence length="249" mass="26830">MSGQTALILGATGATGKFLLRELLGSPNFTKVGEFGRRITPLDDHLPNKEKLTQKVIDFENVHQAGLNDEKWDVVFITLGTSRAQAGGAENFRRIDQEYTFTGSIARYVVNAAKASRIPEHKQRLVYLSSSGADASARVLYTKSKGETENRLASLGYDDNIICRPGPLLNANRSETRILEQLFNPLFKLASSFSDNVGMPVTSVAKAMRIAAELGSSGLPTTAQAIKAGSAEAKFTVIPNSGLLALARS</sequence>
<comment type="caution">
    <text evidence="4">The sequence shown here is derived from an EMBL/GenBank/DDBJ whole genome shotgun (WGS) entry which is preliminary data.</text>
</comment>
<keyword evidence="5" id="KW-1185">Reference proteome</keyword>
<accession>A0AAV5A0D4</accession>
<feature type="domain" description="NAD(P)-binding" evidence="3">
    <location>
        <begin position="10"/>
        <end position="180"/>
    </location>
</feature>
<dbReference type="PANTHER" id="PTHR14097:SF7">
    <property type="entry name" value="OXIDOREDUCTASE HTATIP2"/>
    <property type="match status" value="1"/>
</dbReference>
<dbReference type="Proteomes" id="UP001050691">
    <property type="component" value="Unassembled WGS sequence"/>
</dbReference>
<dbReference type="PANTHER" id="PTHR14097">
    <property type="entry name" value="OXIDOREDUCTASE HTATIP2"/>
    <property type="match status" value="1"/>
</dbReference>
<evidence type="ECO:0000259" key="3">
    <source>
        <dbReference type="Pfam" id="PF13460"/>
    </source>
</evidence>
<dbReference type="Gene3D" id="3.40.50.720">
    <property type="entry name" value="NAD(P)-binding Rossmann-like Domain"/>
    <property type="match status" value="1"/>
</dbReference>
<dbReference type="GO" id="GO:0005741">
    <property type="term" value="C:mitochondrial outer membrane"/>
    <property type="evidence" value="ECO:0007669"/>
    <property type="project" value="UniProtKB-SubCell"/>
</dbReference>
<protein>
    <recommendedName>
        <fullName evidence="3">NAD(P)-binding domain-containing protein</fullName>
    </recommendedName>
</protein>
<evidence type="ECO:0000313" key="5">
    <source>
        <dbReference type="Proteomes" id="UP001050691"/>
    </source>
</evidence>
<evidence type="ECO:0000256" key="1">
    <source>
        <dbReference type="ARBA" id="ARBA00004450"/>
    </source>
</evidence>
<evidence type="ECO:0000313" key="4">
    <source>
        <dbReference type="EMBL" id="GJJ06867.1"/>
    </source>
</evidence>
<evidence type="ECO:0000256" key="2">
    <source>
        <dbReference type="ARBA" id="ARBA00006617"/>
    </source>
</evidence>
<comment type="subcellular location">
    <subcellularLocation>
        <location evidence="1">Mitochondrion outer membrane</location>
        <topology evidence="1">Peripheral membrane protein</topology>
    </subcellularLocation>
</comment>
<name>A0AAV5A0D4_9AGAM</name>
<dbReference type="SUPFAM" id="SSF51735">
    <property type="entry name" value="NAD(P)-binding Rossmann-fold domains"/>
    <property type="match status" value="1"/>
</dbReference>
<proteinExistence type="inferred from homology"/>
<reference evidence="4" key="1">
    <citation type="submission" date="2021-10" db="EMBL/GenBank/DDBJ databases">
        <title>De novo Genome Assembly of Clathrus columnatus (Basidiomycota, Fungi) Using Illumina and Nanopore Sequence Data.</title>
        <authorList>
            <person name="Ogiso-Tanaka E."/>
            <person name="Itagaki H."/>
            <person name="Hosoya T."/>
            <person name="Hosaka K."/>
        </authorList>
    </citation>
    <scope>NUCLEOTIDE SEQUENCE</scope>
    <source>
        <strain evidence="4">MO-923</strain>
    </source>
</reference>
<organism evidence="4 5">
    <name type="scientific">Clathrus columnatus</name>
    <dbReference type="NCBI Taxonomy" id="1419009"/>
    <lineage>
        <taxon>Eukaryota</taxon>
        <taxon>Fungi</taxon>
        <taxon>Dikarya</taxon>
        <taxon>Basidiomycota</taxon>
        <taxon>Agaricomycotina</taxon>
        <taxon>Agaricomycetes</taxon>
        <taxon>Phallomycetidae</taxon>
        <taxon>Phallales</taxon>
        <taxon>Clathraceae</taxon>
        <taxon>Clathrus</taxon>
    </lineage>
</organism>
<dbReference type="InterPro" id="IPR036291">
    <property type="entry name" value="NAD(P)-bd_dom_sf"/>
</dbReference>
<dbReference type="EMBL" id="BPWL01000002">
    <property type="protein sequence ID" value="GJJ06867.1"/>
    <property type="molecule type" value="Genomic_DNA"/>
</dbReference>
<gene>
    <name evidence="4" type="ORF">Clacol_001063</name>
</gene>
<comment type="similarity">
    <text evidence="2">Belongs to the FMP52 family.</text>
</comment>